<evidence type="ECO:0000256" key="7">
    <source>
        <dbReference type="ARBA" id="ARBA00022729"/>
    </source>
</evidence>
<evidence type="ECO:0000256" key="8">
    <source>
        <dbReference type="ARBA" id="ARBA00022801"/>
    </source>
</evidence>
<feature type="signal peptide" evidence="12">
    <location>
        <begin position="1"/>
        <end position="22"/>
    </location>
</feature>
<dbReference type="InterPro" id="IPR001842">
    <property type="entry name" value="Peptidase_M36"/>
</dbReference>
<dbReference type="NCBIfam" id="TIGR04183">
    <property type="entry name" value="Por_Secre_tail"/>
    <property type="match status" value="1"/>
</dbReference>
<feature type="chain" id="PRO_5027068621" evidence="12">
    <location>
        <begin position="23"/>
        <end position="1056"/>
    </location>
</feature>
<keyword evidence="5 15" id="KW-0645">Protease</keyword>
<keyword evidence="6" id="KW-0479">Metal-binding</keyword>
<feature type="domain" description="FTP" evidence="14">
    <location>
        <begin position="58"/>
        <end position="109"/>
    </location>
</feature>
<evidence type="ECO:0000256" key="5">
    <source>
        <dbReference type="ARBA" id="ARBA00022670"/>
    </source>
</evidence>
<keyword evidence="4" id="KW-0964">Secreted</keyword>
<protein>
    <submittedName>
        <fullName evidence="15">Metalloprotease MEP2</fullName>
    </submittedName>
</protein>
<evidence type="ECO:0000256" key="6">
    <source>
        <dbReference type="ARBA" id="ARBA00022723"/>
    </source>
</evidence>
<dbReference type="GO" id="GO:0006508">
    <property type="term" value="P:proteolysis"/>
    <property type="evidence" value="ECO:0007669"/>
    <property type="project" value="UniProtKB-KW"/>
</dbReference>
<evidence type="ECO:0000256" key="1">
    <source>
        <dbReference type="ARBA" id="ARBA00001947"/>
    </source>
</evidence>
<name>A0A6J4LFP1_9SPHI</name>
<proteinExistence type="inferred from homology"/>
<evidence type="ECO:0000256" key="3">
    <source>
        <dbReference type="ARBA" id="ARBA00006006"/>
    </source>
</evidence>
<comment type="similarity">
    <text evidence="3">Belongs to the peptidase M36 family.</text>
</comment>
<dbReference type="GO" id="GO:0008270">
    <property type="term" value="F:zinc ion binding"/>
    <property type="evidence" value="ECO:0007669"/>
    <property type="project" value="InterPro"/>
</dbReference>
<comment type="cofactor">
    <cofactor evidence="1">
        <name>Zn(2+)</name>
        <dbReference type="ChEBI" id="CHEBI:29105"/>
    </cofactor>
</comment>
<dbReference type="SUPFAM" id="SSF55486">
    <property type="entry name" value="Metalloproteases ('zincins'), catalytic domain"/>
    <property type="match status" value="1"/>
</dbReference>
<dbReference type="Gene3D" id="3.10.170.10">
    <property type="match status" value="1"/>
</dbReference>
<reference evidence="15" key="1">
    <citation type="submission" date="2020-02" db="EMBL/GenBank/DDBJ databases">
        <authorList>
            <person name="Meier V. D."/>
        </authorList>
    </citation>
    <scope>NUCLEOTIDE SEQUENCE</scope>
    <source>
        <strain evidence="15">AVDCRST_MAG56</strain>
    </source>
</reference>
<dbReference type="InterPro" id="IPR035986">
    <property type="entry name" value="PKD_dom_sf"/>
</dbReference>
<dbReference type="InterPro" id="IPR027268">
    <property type="entry name" value="Peptidase_M4/M1_CTD_sf"/>
</dbReference>
<dbReference type="SUPFAM" id="SSF52025">
    <property type="entry name" value="PA domain"/>
    <property type="match status" value="1"/>
</dbReference>
<keyword evidence="8" id="KW-0378">Hydrolase</keyword>
<evidence type="ECO:0000256" key="9">
    <source>
        <dbReference type="ARBA" id="ARBA00022833"/>
    </source>
</evidence>
<dbReference type="CDD" id="cd09596">
    <property type="entry name" value="M36"/>
    <property type="match status" value="1"/>
</dbReference>
<dbReference type="EMBL" id="CADCTQ010000615">
    <property type="protein sequence ID" value="CAA9329480.1"/>
    <property type="molecule type" value="Genomic_DNA"/>
</dbReference>
<dbReference type="Gene3D" id="1.10.390.10">
    <property type="entry name" value="Neutral Protease Domain 2"/>
    <property type="match status" value="1"/>
</dbReference>
<dbReference type="InterPro" id="IPR050371">
    <property type="entry name" value="Fungal_virulence_M36"/>
</dbReference>
<dbReference type="InterPro" id="IPR013783">
    <property type="entry name" value="Ig-like_fold"/>
</dbReference>
<comment type="subcellular location">
    <subcellularLocation>
        <location evidence="2">Secreted</location>
    </subcellularLocation>
</comment>
<feature type="domain" description="PA" evidence="13">
    <location>
        <begin position="473"/>
        <end position="568"/>
    </location>
</feature>
<keyword evidence="11" id="KW-0865">Zymogen</keyword>
<dbReference type="Gene3D" id="2.60.40.10">
    <property type="entry name" value="Immunoglobulins"/>
    <property type="match status" value="1"/>
</dbReference>
<evidence type="ECO:0000256" key="2">
    <source>
        <dbReference type="ARBA" id="ARBA00004613"/>
    </source>
</evidence>
<dbReference type="GO" id="GO:0004222">
    <property type="term" value="F:metalloendopeptidase activity"/>
    <property type="evidence" value="ECO:0007669"/>
    <property type="project" value="InterPro"/>
</dbReference>
<dbReference type="AlphaFoldDB" id="A0A6J4LFP1"/>
<dbReference type="CDD" id="cd04818">
    <property type="entry name" value="PA_subtilisin_1"/>
    <property type="match status" value="1"/>
</dbReference>
<evidence type="ECO:0000256" key="11">
    <source>
        <dbReference type="ARBA" id="ARBA00023145"/>
    </source>
</evidence>
<keyword evidence="7 12" id="KW-0732">Signal</keyword>
<evidence type="ECO:0000256" key="12">
    <source>
        <dbReference type="SAM" id="SignalP"/>
    </source>
</evidence>
<dbReference type="SUPFAM" id="SSF49299">
    <property type="entry name" value="PKD domain"/>
    <property type="match status" value="1"/>
</dbReference>
<sequence>MKKTLLWQLVLLLAFLPTTFTAFGQAPGNSGKKQVPATVVEHLKKNKQKLQLEDADFAELEVSSATESKKSGVKHYYLKQLHQGIEVQGAITTVNLDRNDGVISMGNRFHKQVSKRIKSKQVGLTPEAAVAAAARYLNTPLREALAVKERSTQTNRRVVFSRGGISLEPIAAKLVYQPVADGSLRLAWEVTIYELDARNWWNLRLDATTGEVLDKDNMVVECKFENNGPGGKFLHANHRHTLTSPYVAAGPRVQAAAMSVANGYNAYDMPVESPTHGTRTIISNSRADKNASPEGWHKAAQNYTITRGNNVYAYEDPDNTGYAYEPKENPGYSPDGGASLSFDYPIDFTKQPVTYRDAAITNLFVWNNFIHDVWYQYGFDEQSGSFQVGNYGKGGLGNDPVMAEAQDSRNIPATRNNANFGTPPDGTSPRMQMYLWSGIPDPDMFKVTGPSDIAKSYPAQEAAFSKKLTTTPVTGKLVLGAALTGVPEQACGPFTAENAAAIAGNIAVVYRGTCGFADKVQNAQLAGAIAVVVINNQPGLISMGGTPTNPVPAINIPAVMITQADGAIIRNALNAGTEVTIALQNNGGGPEFDGDFDNGIIAHEYGHGVSNRLTGGPNVTNCLPSAVVSNGVVVNTEQMGEGWSDYIGLTMTMLPGDKGEKVRGIGTYVSAQPTNGLGIRPAPYSTSFSVNAFTYAATNNPAISAPHGVGFVWATMLWDMTWDLIGKYGFSEDLYNGTKGNNMAMQLVVDGMKLQPCRPGFVDGRDAILLADRINYGGANQELIWKAFAKRGLGFSAKQGSSTSRFDQVEAFDLPPAYLCATPLTITAVPASNVNTGGNPKAIYLGYGPQTVTLKAAGDETNQYTWSPATGLSDAKAAAPVFTPTTTGTFKFTVTAVNKDQCTKTAEITITVVDARCGTAANPKVLVCNKGKAQCVTPAEVANLVNKGAKLGACGTVIAARESAEGSVESAPQVVAFPNPFSRTVSIDVTPQTSGYATYQVTSPQGVLVKRLFAGQVEAGQALHLELDGSNLSSGVYVGRYVSNGEVHTTKLVLKK</sequence>
<evidence type="ECO:0000256" key="10">
    <source>
        <dbReference type="ARBA" id="ARBA00023049"/>
    </source>
</evidence>
<dbReference type="InterPro" id="IPR026444">
    <property type="entry name" value="Secre_tail"/>
</dbReference>
<dbReference type="InterPro" id="IPR003137">
    <property type="entry name" value="PA_domain"/>
</dbReference>
<dbReference type="Pfam" id="PF02128">
    <property type="entry name" value="Peptidase_M36"/>
    <property type="match status" value="1"/>
</dbReference>
<keyword evidence="10 15" id="KW-0482">Metalloprotease</keyword>
<dbReference type="PANTHER" id="PTHR33478">
    <property type="entry name" value="EXTRACELLULAR METALLOPROTEINASE MEP"/>
    <property type="match status" value="1"/>
</dbReference>
<keyword evidence="9" id="KW-0862">Zinc</keyword>
<dbReference type="InterPro" id="IPR011096">
    <property type="entry name" value="FTP_domain"/>
</dbReference>
<dbReference type="Pfam" id="PF07504">
    <property type="entry name" value="FTP"/>
    <property type="match status" value="1"/>
</dbReference>
<evidence type="ECO:0000313" key="15">
    <source>
        <dbReference type="EMBL" id="CAA9329480.1"/>
    </source>
</evidence>
<dbReference type="PANTHER" id="PTHR33478:SF1">
    <property type="entry name" value="EXTRACELLULAR METALLOPROTEINASE MEP"/>
    <property type="match status" value="1"/>
</dbReference>
<dbReference type="InterPro" id="IPR046450">
    <property type="entry name" value="PA_dom_sf"/>
</dbReference>
<dbReference type="Pfam" id="PF02225">
    <property type="entry name" value="PA"/>
    <property type="match status" value="1"/>
</dbReference>
<evidence type="ECO:0000259" key="14">
    <source>
        <dbReference type="Pfam" id="PF07504"/>
    </source>
</evidence>
<organism evidence="15">
    <name type="scientific">uncultured Cytophagales bacterium</name>
    <dbReference type="NCBI Taxonomy" id="158755"/>
    <lineage>
        <taxon>Bacteria</taxon>
        <taxon>Pseudomonadati</taxon>
        <taxon>Bacteroidota</taxon>
        <taxon>Sphingobacteriia</taxon>
        <taxon>Sphingobacteriales</taxon>
        <taxon>environmental samples</taxon>
    </lineage>
</organism>
<dbReference type="GO" id="GO:0005615">
    <property type="term" value="C:extracellular space"/>
    <property type="evidence" value="ECO:0007669"/>
    <property type="project" value="InterPro"/>
</dbReference>
<evidence type="ECO:0000259" key="13">
    <source>
        <dbReference type="Pfam" id="PF02225"/>
    </source>
</evidence>
<gene>
    <name evidence="15" type="ORF">AVDCRST_MAG56-7309</name>
</gene>
<accession>A0A6J4LFP1</accession>
<dbReference type="NCBIfam" id="NF038113">
    <property type="entry name" value="T9SSA_dep_M36"/>
    <property type="match status" value="1"/>
</dbReference>
<dbReference type="Gene3D" id="3.50.30.30">
    <property type="match status" value="1"/>
</dbReference>
<evidence type="ECO:0000256" key="4">
    <source>
        <dbReference type="ARBA" id="ARBA00022525"/>
    </source>
</evidence>